<dbReference type="AlphaFoldDB" id="A0A4C1VKJ1"/>
<evidence type="ECO:0000313" key="2">
    <source>
        <dbReference type="EMBL" id="GBP38922.1"/>
    </source>
</evidence>
<sequence length="134" mass="14760">MTLQFLKTSPSTSFYSARSTATCNQSLARPAAISSANDVARLLSLRRAYSVGYIRFFDSPADFSAFDSISRRNAEHGSIPSPNASEHVYDGPHTKIEKSPLPRQKGGRRARPHAHADSEIRLDPSEQTKSKLLV</sequence>
<feature type="compositionally biased region" description="Basic and acidic residues" evidence="1">
    <location>
        <begin position="87"/>
        <end position="100"/>
    </location>
</feature>
<dbReference type="EMBL" id="BGZK01000356">
    <property type="protein sequence ID" value="GBP38922.1"/>
    <property type="molecule type" value="Genomic_DNA"/>
</dbReference>
<dbReference type="Proteomes" id="UP000299102">
    <property type="component" value="Unassembled WGS sequence"/>
</dbReference>
<proteinExistence type="predicted"/>
<evidence type="ECO:0000256" key="1">
    <source>
        <dbReference type="SAM" id="MobiDB-lite"/>
    </source>
</evidence>
<evidence type="ECO:0000313" key="3">
    <source>
        <dbReference type="Proteomes" id="UP000299102"/>
    </source>
</evidence>
<reference evidence="2 3" key="1">
    <citation type="journal article" date="2019" name="Commun. Biol.">
        <title>The bagworm genome reveals a unique fibroin gene that provides high tensile strength.</title>
        <authorList>
            <person name="Kono N."/>
            <person name="Nakamura H."/>
            <person name="Ohtoshi R."/>
            <person name="Tomita M."/>
            <person name="Numata K."/>
            <person name="Arakawa K."/>
        </authorList>
    </citation>
    <scope>NUCLEOTIDE SEQUENCE [LARGE SCALE GENOMIC DNA]</scope>
</reference>
<keyword evidence="3" id="KW-1185">Reference proteome</keyword>
<gene>
    <name evidence="2" type="ORF">EVAR_95672_1</name>
</gene>
<protein>
    <submittedName>
        <fullName evidence="2">Uncharacterized protein</fullName>
    </submittedName>
</protein>
<comment type="caution">
    <text evidence="2">The sequence shown here is derived from an EMBL/GenBank/DDBJ whole genome shotgun (WGS) entry which is preliminary data.</text>
</comment>
<name>A0A4C1VKJ1_EUMVA</name>
<accession>A0A4C1VKJ1</accession>
<organism evidence="2 3">
    <name type="scientific">Eumeta variegata</name>
    <name type="common">Bagworm moth</name>
    <name type="synonym">Eumeta japonica</name>
    <dbReference type="NCBI Taxonomy" id="151549"/>
    <lineage>
        <taxon>Eukaryota</taxon>
        <taxon>Metazoa</taxon>
        <taxon>Ecdysozoa</taxon>
        <taxon>Arthropoda</taxon>
        <taxon>Hexapoda</taxon>
        <taxon>Insecta</taxon>
        <taxon>Pterygota</taxon>
        <taxon>Neoptera</taxon>
        <taxon>Endopterygota</taxon>
        <taxon>Lepidoptera</taxon>
        <taxon>Glossata</taxon>
        <taxon>Ditrysia</taxon>
        <taxon>Tineoidea</taxon>
        <taxon>Psychidae</taxon>
        <taxon>Oiketicinae</taxon>
        <taxon>Eumeta</taxon>
    </lineage>
</organism>
<feature type="compositionally biased region" description="Basic and acidic residues" evidence="1">
    <location>
        <begin position="114"/>
        <end position="134"/>
    </location>
</feature>
<feature type="region of interest" description="Disordered" evidence="1">
    <location>
        <begin position="73"/>
        <end position="134"/>
    </location>
</feature>